<sequence>MKACFPAHNSPDNGERVHSLLCDREALARPSGMAEFTTKQEVGFNVDNQHAVMNGIRKGNPCGAAMYTSLTCLTLFTAEGSGSKQVAKR</sequence>
<organism evidence="2">
    <name type="scientific">Salmonella enterica I</name>
    <dbReference type="NCBI Taxonomy" id="59201"/>
    <lineage>
        <taxon>Bacteria</taxon>
        <taxon>Pseudomonadati</taxon>
        <taxon>Pseudomonadota</taxon>
        <taxon>Gammaproteobacteria</taxon>
        <taxon>Enterobacterales</taxon>
        <taxon>Enterobacteriaceae</taxon>
        <taxon>Salmonella</taxon>
    </lineage>
</organism>
<proteinExistence type="predicted"/>
<dbReference type="EMBL" id="DAAOGC010000039">
    <property type="protein sequence ID" value="HAD2913312.1"/>
    <property type="molecule type" value="Genomic_DNA"/>
</dbReference>
<evidence type="ECO:0000313" key="2">
    <source>
        <dbReference type="EMBL" id="HAD2913312.1"/>
    </source>
</evidence>
<dbReference type="AlphaFoldDB" id="A0A3V0FU12"/>
<protein>
    <submittedName>
        <fullName evidence="2">Uncharacterized protein</fullName>
    </submittedName>
</protein>
<dbReference type="EMBL" id="DAAODG010000038">
    <property type="protein sequence ID" value="HAD2547410.1"/>
    <property type="molecule type" value="Genomic_DNA"/>
</dbReference>
<accession>A0A3V0FU12</accession>
<comment type="caution">
    <text evidence="2">The sequence shown here is derived from an EMBL/GenBank/DDBJ whole genome shotgun (WGS) entry which is preliminary data.</text>
</comment>
<gene>
    <name evidence="1" type="ORF">G1I15_24690</name>
    <name evidence="2" type="ORF">G1I32_24455</name>
</gene>
<reference evidence="2" key="1">
    <citation type="journal article" date="2018" name="Genome Biol.">
        <title>SKESA: strategic k-mer extension for scrupulous assemblies.</title>
        <authorList>
            <person name="Souvorov A."/>
            <person name="Agarwala R."/>
            <person name="Lipman D.J."/>
        </authorList>
    </citation>
    <scope>NUCLEOTIDE SEQUENCE</scope>
    <source>
        <strain evidence="2">Salmonella enterica subsp. enterica</strain>
    </source>
</reference>
<reference evidence="2" key="2">
    <citation type="submission" date="2019-01" db="EMBL/GenBank/DDBJ databases">
        <authorList>
            <consortium name="NCBI Pathogen Detection Project"/>
        </authorList>
    </citation>
    <scope>NUCLEOTIDE SEQUENCE</scope>
    <source>
        <strain evidence="2">Salmonella enterica subsp. enterica</strain>
    </source>
</reference>
<name>A0A3V0FU12_SALET</name>
<evidence type="ECO:0000313" key="1">
    <source>
        <dbReference type="EMBL" id="HAD2547410.1"/>
    </source>
</evidence>